<accession>S5N7J9</accession>
<dbReference type="HOGENOM" id="CLU_1756547_0_0_9"/>
<dbReference type="KEGG" id="lrr:N134_04320"/>
<dbReference type="AlphaFoldDB" id="S5N7J9"/>
<name>S5N7J9_LIMRT</name>
<organism evidence="1 2">
    <name type="scientific">Limosilactobacillus reuteri TD1</name>
    <dbReference type="NCBI Taxonomy" id="1358027"/>
    <lineage>
        <taxon>Bacteria</taxon>
        <taxon>Bacillati</taxon>
        <taxon>Bacillota</taxon>
        <taxon>Bacilli</taxon>
        <taxon>Lactobacillales</taxon>
        <taxon>Lactobacillaceae</taxon>
        <taxon>Limosilactobacillus</taxon>
    </lineage>
</organism>
<dbReference type="Proteomes" id="UP000015085">
    <property type="component" value="Chromosome"/>
</dbReference>
<sequence length="148" mass="16213">MLSDVEVLIVDPSFCEPLPKSLTESEVPVEVTLDKPKLSEAWLLLKDGIFVLILCDEIIVIELDSLVEASVLSLVFSEVEPVSLSLSETELLVLLDVEPLVTVVVLSIMLIEVEPVSLSLSETELLVLLDVKPLVAVVVLSLTLFEFE</sequence>
<reference evidence="1 2" key="1">
    <citation type="journal article" date="2014" name="Genome Announc.">
        <title>Complete Genome Sequences of Lactobacillus johnsonii Strain N6.2 and Lactobacillus reuteri Strain TD1.</title>
        <authorList>
            <person name="Leonard M.T."/>
            <person name="Valladares R.B."/>
            <person name="Ardissone A."/>
            <person name="Gonzalez C.F."/>
            <person name="Lorca G.L."/>
            <person name="Triplett E.W."/>
        </authorList>
    </citation>
    <scope>NUCLEOTIDE SEQUENCE [LARGE SCALE GENOMIC DNA]</scope>
    <source>
        <strain evidence="1 2">TD1</strain>
    </source>
</reference>
<proteinExistence type="predicted"/>
<protein>
    <submittedName>
        <fullName evidence="1">Uncharacterized protein</fullName>
    </submittedName>
</protein>
<evidence type="ECO:0000313" key="2">
    <source>
        <dbReference type="Proteomes" id="UP000015085"/>
    </source>
</evidence>
<dbReference type="EMBL" id="CP006603">
    <property type="protein sequence ID" value="AGR65111.1"/>
    <property type="molecule type" value="Genomic_DNA"/>
</dbReference>
<evidence type="ECO:0000313" key="1">
    <source>
        <dbReference type="EMBL" id="AGR65111.1"/>
    </source>
</evidence>
<gene>
    <name evidence="1" type="ORF">N134_04320</name>
</gene>